<dbReference type="PANTHER" id="PTHR47684:SF1">
    <property type="entry name" value="PROTEIN TONSOKU"/>
    <property type="match status" value="1"/>
</dbReference>
<keyword evidence="2" id="KW-1185">Reference proteome</keyword>
<accession>A0A2Z6MS95</accession>
<protein>
    <submittedName>
        <fullName evidence="1">Uncharacterized protein</fullName>
    </submittedName>
</protein>
<feature type="non-terminal residue" evidence="1">
    <location>
        <position position="1"/>
    </location>
</feature>
<dbReference type="GO" id="GO:0005634">
    <property type="term" value="C:nucleus"/>
    <property type="evidence" value="ECO:0007669"/>
    <property type="project" value="InterPro"/>
</dbReference>
<dbReference type="Pfam" id="PF13424">
    <property type="entry name" value="TPR_12"/>
    <property type="match status" value="1"/>
</dbReference>
<dbReference type="GO" id="GO:0072423">
    <property type="term" value="P:response to DNA damage checkpoint signaling"/>
    <property type="evidence" value="ECO:0007669"/>
    <property type="project" value="InterPro"/>
</dbReference>
<dbReference type="SUPFAM" id="SSF48452">
    <property type="entry name" value="TPR-like"/>
    <property type="match status" value="1"/>
</dbReference>
<dbReference type="EMBL" id="DF973575">
    <property type="protein sequence ID" value="GAU35076.1"/>
    <property type="molecule type" value="Genomic_DNA"/>
</dbReference>
<reference evidence="2" key="1">
    <citation type="journal article" date="2017" name="Front. Plant Sci.">
        <title>Climate Clever Clovers: New Paradigm to Reduce the Environmental Footprint of Ruminants by Breeding Low Methanogenic Forages Utilizing Haplotype Variation.</title>
        <authorList>
            <person name="Kaur P."/>
            <person name="Appels R."/>
            <person name="Bayer P.E."/>
            <person name="Keeble-Gagnere G."/>
            <person name="Wang J."/>
            <person name="Hirakawa H."/>
            <person name="Shirasawa K."/>
            <person name="Vercoe P."/>
            <person name="Stefanova K."/>
            <person name="Durmic Z."/>
            <person name="Nichols P."/>
            <person name="Revell C."/>
            <person name="Isobe S.N."/>
            <person name="Edwards D."/>
            <person name="Erskine W."/>
        </authorList>
    </citation>
    <scope>NUCLEOTIDE SEQUENCE [LARGE SCALE GENOMIC DNA]</scope>
    <source>
        <strain evidence="2">cv. Daliak</strain>
    </source>
</reference>
<dbReference type="PANTHER" id="PTHR47684">
    <property type="entry name" value="PROTEIN TONSOKU"/>
    <property type="match status" value="1"/>
</dbReference>
<name>A0A2Z6MS95_TRISU</name>
<gene>
    <name evidence="1" type="ORF">TSUD_69990</name>
</gene>
<dbReference type="GO" id="GO:0040029">
    <property type="term" value="P:epigenetic regulation of gene expression"/>
    <property type="evidence" value="ECO:0007669"/>
    <property type="project" value="InterPro"/>
</dbReference>
<evidence type="ECO:0000313" key="2">
    <source>
        <dbReference type="Proteomes" id="UP000242715"/>
    </source>
</evidence>
<proteinExistence type="predicted"/>
<dbReference type="InterPro" id="IPR011990">
    <property type="entry name" value="TPR-like_helical_dom_sf"/>
</dbReference>
<dbReference type="GO" id="GO:0009933">
    <property type="term" value="P:meristem structural organization"/>
    <property type="evidence" value="ECO:0007669"/>
    <property type="project" value="InterPro"/>
</dbReference>
<dbReference type="Proteomes" id="UP000242715">
    <property type="component" value="Unassembled WGS sequence"/>
</dbReference>
<dbReference type="Gene3D" id="1.25.40.10">
    <property type="entry name" value="Tetratricopeptide repeat domain"/>
    <property type="match status" value="1"/>
</dbReference>
<evidence type="ECO:0000313" key="1">
    <source>
        <dbReference type="EMBL" id="GAU35076.1"/>
    </source>
</evidence>
<organism evidence="1 2">
    <name type="scientific">Trifolium subterraneum</name>
    <name type="common">Subterranean clover</name>
    <dbReference type="NCBI Taxonomy" id="3900"/>
    <lineage>
        <taxon>Eukaryota</taxon>
        <taxon>Viridiplantae</taxon>
        <taxon>Streptophyta</taxon>
        <taxon>Embryophyta</taxon>
        <taxon>Tracheophyta</taxon>
        <taxon>Spermatophyta</taxon>
        <taxon>Magnoliopsida</taxon>
        <taxon>eudicotyledons</taxon>
        <taxon>Gunneridae</taxon>
        <taxon>Pentapetalae</taxon>
        <taxon>rosids</taxon>
        <taxon>fabids</taxon>
        <taxon>Fabales</taxon>
        <taxon>Fabaceae</taxon>
        <taxon>Papilionoideae</taxon>
        <taxon>50 kb inversion clade</taxon>
        <taxon>NPAAA clade</taxon>
        <taxon>Hologalegina</taxon>
        <taxon>IRL clade</taxon>
        <taxon>Trifolieae</taxon>
        <taxon>Trifolium</taxon>
    </lineage>
</organism>
<dbReference type="AlphaFoldDB" id="A0A2Z6MS95"/>
<dbReference type="OrthoDB" id="626167at2759"/>
<dbReference type="InterPro" id="IPR044227">
    <property type="entry name" value="TONSOKU"/>
</dbReference>
<sequence>LREFAKEKKKVANDLCDRQRLGDSYLDVAESYQKLRKFNKAIKWYKKSWEMYKTIGNLEGQALVKINIGNVLDSTHNWREACDAFEESYRET</sequence>